<comment type="function">
    <text evidence="5">Catalyzes the ATP-dependent conversion of 5-aminoimidazole ribonucleotide (AIR) and HCO(3)(-) to N5-carboxyaminoimidazole ribonucleotide (N5-CAIR).</text>
</comment>
<dbReference type="GO" id="GO:0004638">
    <property type="term" value="F:phosphoribosylaminoimidazole carboxylase activity"/>
    <property type="evidence" value="ECO:0007669"/>
    <property type="project" value="InterPro"/>
</dbReference>
<gene>
    <name evidence="5 6" type="primary">purK</name>
    <name evidence="8" type="ORF">NK6_5130</name>
</gene>
<evidence type="ECO:0000256" key="1">
    <source>
        <dbReference type="ARBA" id="ARBA00022598"/>
    </source>
</evidence>
<dbReference type="Gene3D" id="3.30.470.20">
    <property type="entry name" value="ATP-grasp fold, B domain"/>
    <property type="match status" value="1"/>
</dbReference>
<evidence type="ECO:0000256" key="6">
    <source>
        <dbReference type="RuleBase" id="RU361200"/>
    </source>
</evidence>
<dbReference type="InterPro" id="IPR011761">
    <property type="entry name" value="ATP-grasp"/>
</dbReference>
<comment type="similarity">
    <text evidence="5 6">Belongs to the PurK/PurT family.</text>
</comment>
<dbReference type="Proteomes" id="UP000063308">
    <property type="component" value="Chromosome"/>
</dbReference>
<keyword evidence="4 5" id="KW-0067">ATP-binding</keyword>
<feature type="binding site" evidence="5">
    <location>
        <position position="111"/>
    </location>
    <ligand>
        <name>ATP</name>
        <dbReference type="ChEBI" id="CHEBI:30616"/>
    </ligand>
</feature>
<dbReference type="GO" id="GO:0034028">
    <property type="term" value="F:5-(carboxyamino)imidazole ribonucleotide synthase activity"/>
    <property type="evidence" value="ECO:0007669"/>
    <property type="project" value="UniProtKB-UniRule"/>
</dbReference>
<dbReference type="PANTHER" id="PTHR11609:SF5">
    <property type="entry name" value="PHOSPHORIBOSYLAMINOIMIDAZOLE CARBOXYLASE"/>
    <property type="match status" value="1"/>
</dbReference>
<evidence type="ECO:0000259" key="7">
    <source>
        <dbReference type="PROSITE" id="PS50975"/>
    </source>
</evidence>
<keyword evidence="2 5" id="KW-0547">Nucleotide-binding</keyword>
<feature type="binding site" evidence="5">
    <location>
        <begin position="156"/>
        <end position="162"/>
    </location>
    <ligand>
        <name>ATP</name>
        <dbReference type="ChEBI" id="CHEBI:30616"/>
    </ligand>
</feature>
<dbReference type="SUPFAM" id="SSF56059">
    <property type="entry name" value="Glutathione synthetase ATP-binding domain-like"/>
    <property type="match status" value="1"/>
</dbReference>
<sequence>MTDAKQVKLKPGDTIGILGGGQLGRMLAMAAARLGLRCQVFSPDPDSPAFDVVLNATCAEYADVEALELFANDVDVITYEFENVPAAAAMVLDARRPVLPNRKILETTQDRLAEKDFVTRLGIGTAAYADVTSVPSLREAILRIGLPAVLKTRRFGYDGKGQAIIRAGDDIAKVWTSLATKSAILEAFVPYEREISVIAARSVAGQVECFDVTENEHRDHILKISRAPAPIPDALAEEARSIASKIASALDYVGVLAVEMFVLANGTGPKVLVNEIAPRVHNSGHWTLDGASVSQFEQHIRAIAGWPLGKPVRHGEIVTMTNLIGDEISDYEKWLSVPGATIHIYGKGAPRPGRKMGHVTEVRPPGTSDGTAATAAIPCRLDFVLTRCLDANRYPLRSKTL</sequence>
<dbReference type="GO" id="GO:0046872">
    <property type="term" value="F:metal ion binding"/>
    <property type="evidence" value="ECO:0007669"/>
    <property type="project" value="InterPro"/>
</dbReference>
<name>A0A0E4BQP4_9BRAD</name>
<dbReference type="GO" id="GO:0006189">
    <property type="term" value="P:'de novo' IMP biosynthetic process"/>
    <property type="evidence" value="ECO:0007669"/>
    <property type="project" value="UniProtKB-UniRule"/>
</dbReference>
<dbReference type="GO" id="GO:0005524">
    <property type="term" value="F:ATP binding"/>
    <property type="evidence" value="ECO:0007669"/>
    <property type="project" value="UniProtKB-UniRule"/>
</dbReference>
<dbReference type="GO" id="GO:0005829">
    <property type="term" value="C:cytosol"/>
    <property type="evidence" value="ECO:0007669"/>
    <property type="project" value="TreeGrafter"/>
</dbReference>
<dbReference type="FunFam" id="3.30.470.20:FF:000029">
    <property type="entry name" value="N5-carboxyaminoimidazole ribonucleotide synthase"/>
    <property type="match status" value="1"/>
</dbReference>
<dbReference type="NCBIfam" id="TIGR01161">
    <property type="entry name" value="purK"/>
    <property type="match status" value="1"/>
</dbReference>
<dbReference type="InterPro" id="IPR013815">
    <property type="entry name" value="ATP_grasp_subdomain_1"/>
</dbReference>
<dbReference type="FunFam" id="3.30.1490.20:FF:000015">
    <property type="entry name" value="N5-carboxyaminoimidazole ribonucleotide synthase"/>
    <property type="match status" value="1"/>
</dbReference>
<dbReference type="NCBIfam" id="NF004675">
    <property type="entry name" value="PRK06019.1-1"/>
    <property type="match status" value="1"/>
</dbReference>
<dbReference type="AlphaFoldDB" id="A0A0E4BQP4"/>
<dbReference type="NCBIfam" id="NF004676">
    <property type="entry name" value="PRK06019.1-2"/>
    <property type="match status" value="1"/>
</dbReference>
<organism evidence="8 9">
    <name type="scientific">Bradyrhizobium diazoefficiens</name>
    <dbReference type="NCBI Taxonomy" id="1355477"/>
    <lineage>
        <taxon>Bacteria</taxon>
        <taxon>Pseudomonadati</taxon>
        <taxon>Pseudomonadota</taxon>
        <taxon>Alphaproteobacteria</taxon>
        <taxon>Hyphomicrobiales</taxon>
        <taxon>Nitrobacteraceae</taxon>
        <taxon>Bradyrhizobium</taxon>
    </lineage>
</organism>
<comment type="catalytic activity">
    <reaction evidence="5 6">
        <text>5-amino-1-(5-phospho-beta-D-ribosyl)imidazole + hydrogencarbonate + ATP = 5-carboxyamino-1-(5-phospho-D-ribosyl)imidazole + ADP + phosphate + 2 H(+)</text>
        <dbReference type="Rhea" id="RHEA:19317"/>
        <dbReference type="ChEBI" id="CHEBI:15378"/>
        <dbReference type="ChEBI" id="CHEBI:17544"/>
        <dbReference type="ChEBI" id="CHEBI:30616"/>
        <dbReference type="ChEBI" id="CHEBI:43474"/>
        <dbReference type="ChEBI" id="CHEBI:58730"/>
        <dbReference type="ChEBI" id="CHEBI:137981"/>
        <dbReference type="ChEBI" id="CHEBI:456216"/>
        <dbReference type="EC" id="6.3.4.18"/>
    </reaction>
</comment>
<dbReference type="FunFam" id="3.40.50.20:FF:000016">
    <property type="entry name" value="N5-carboxyaminoimidazole ribonucleotide synthase"/>
    <property type="match status" value="1"/>
</dbReference>
<evidence type="ECO:0000313" key="9">
    <source>
        <dbReference type="Proteomes" id="UP000063308"/>
    </source>
</evidence>
<dbReference type="Pfam" id="PF17769">
    <property type="entry name" value="PurK_C"/>
    <property type="match status" value="1"/>
</dbReference>
<dbReference type="InterPro" id="IPR005875">
    <property type="entry name" value="PurK"/>
</dbReference>
<dbReference type="SUPFAM" id="SSF51246">
    <property type="entry name" value="Rudiment single hybrid motif"/>
    <property type="match status" value="1"/>
</dbReference>
<feature type="domain" description="ATP-grasp" evidence="7">
    <location>
        <begin position="115"/>
        <end position="304"/>
    </location>
</feature>
<dbReference type="UniPathway" id="UPA00074">
    <property type="reaction ID" value="UER00942"/>
</dbReference>
<comment type="function">
    <text evidence="6">Catalyzes the ATP-dependent conversion of 5-aminoimidazole ribonucleotide (AIR) and HCO(3)- to N5-carboxyaminoimidazole ribonucleotide (N5-CAIR).</text>
</comment>
<dbReference type="InterPro" id="IPR016185">
    <property type="entry name" value="PreATP-grasp_dom_sf"/>
</dbReference>
<dbReference type="Gene3D" id="3.40.50.20">
    <property type="match status" value="1"/>
</dbReference>
<dbReference type="InterPro" id="IPR054350">
    <property type="entry name" value="PurT/PurK_preATP-grasp"/>
</dbReference>
<dbReference type="HAMAP" id="MF_01928">
    <property type="entry name" value="PurK"/>
    <property type="match status" value="1"/>
</dbReference>
<dbReference type="Pfam" id="PF22660">
    <property type="entry name" value="RS_preATP-grasp-like"/>
    <property type="match status" value="1"/>
</dbReference>
<comment type="pathway">
    <text evidence="5 6">Purine metabolism; IMP biosynthesis via de novo pathway; 5-amino-1-(5-phospho-D-ribosyl)imidazole-4-carboxylate from 5-amino-1-(5-phospho-D-ribosyl)imidazole (N5-CAIR route): step 1/2.</text>
</comment>
<feature type="binding site" evidence="5">
    <location>
        <begin position="274"/>
        <end position="275"/>
    </location>
    <ligand>
        <name>ATP</name>
        <dbReference type="ChEBI" id="CHEBI:30616"/>
    </ligand>
</feature>
<protein>
    <recommendedName>
        <fullName evidence="5 6">N5-carboxyaminoimidazole ribonucleotide synthase</fullName>
        <shortName evidence="5 6">N5-CAIR synthase</shortName>
        <ecNumber evidence="5 6">6.3.4.18</ecNumber>
    </recommendedName>
    <alternativeName>
        <fullName evidence="5 6">5-(carboxyamino)imidazole ribonucleotide synthetase</fullName>
    </alternativeName>
</protein>
<dbReference type="PROSITE" id="PS50975">
    <property type="entry name" value="ATP_GRASP"/>
    <property type="match status" value="1"/>
</dbReference>
<feature type="binding site" evidence="5">
    <location>
        <begin position="186"/>
        <end position="189"/>
    </location>
    <ligand>
        <name>ATP</name>
        <dbReference type="ChEBI" id="CHEBI:30616"/>
    </ligand>
</feature>
<evidence type="ECO:0000256" key="5">
    <source>
        <dbReference type="HAMAP-Rule" id="MF_01928"/>
    </source>
</evidence>
<dbReference type="InterPro" id="IPR011054">
    <property type="entry name" value="Rudment_hybrid_motif"/>
</dbReference>
<dbReference type="InterPro" id="IPR003135">
    <property type="entry name" value="ATP-grasp_carboxylate-amine"/>
</dbReference>
<evidence type="ECO:0000256" key="3">
    <source>
        <dbReference type="ARBA" id="ARBA00022755"/>
    </source>
</evidence>
<dbReference type="EMBL" id="AP014685">
    <property type="protein sequence ID" value="BAR58289.1"/>
    <property type="molecule type" value="Genomic_DNA"/>
</dbReference>
<proteinExistence type="inferred from homology"/>
<reference evidence="8 9" key="1">
    <citation type="submission" date="2014-11" db="EMBL/GenBank/DDBJ databases">
        <title>Symbiosis island explosion on the genome of extra-slow-growing strains of soybean bradyrhizobia with massive insertion sequences.</title>
        <authorList>
            <person name="Iida T."/>
            <person name="Minamisawa K."/>
        </authorList>
    </citation>
    <scope>NUCLEOTIDE SEQUENCE [LARGE SCALE GENOMIC DNA]</scope>
    <source>
        <strain evidence="8 9">NK6</strain>
    </source>
</reference>
<dbReference type="EC" id="6.3.4.18" evidence="5 6"/>
<dbReference type="Gene3D" id="3.30.1490.20">
    <property type="entry name" value="ATP-grasp fold, A domain"/>
    <property type="match status" value="1"/>
</dbReference>
<feature type="binding site" evidence="5">
    <location>
        <position position="194"/>
    </location>
    <ligand>
        <name>ATP</name>
        <dbReference type="ChEBI" id="CHEBI:30616"/>
    </ligand>
</feature>
<keyword evidence="3 5" id="KW-0658">Purine biosynthesis</keyword>
<dbReference type="NCBIfam" id="NF004679">
    <property type="entry name" value="PRK06019.1-5"/>
    <property type="match status" value="1"/>
</dbReference>
<dbReference type="PANTHER" id="PTHR11609">
    <property type="entry name" value="PURINE BIOSYNTHESIS PROTEIN 6/7, PUR6/7"/>
    <property type="match status" value="1"/>
</dbReference>
<evidence type="ECO:0000313" key="8">
    <source>
        <dbReference type="EMBL" id="BAR58289.1"/>
    </source>
</evidence>
<dbReference type="SUPFAM" id="SSF52440">
    <property type="entry name" value="PreATP-grasp domain"/>
    <property type="match status" value="1"/>
</dbReference>
<evidence type="ECO:0000256" key="2">
    <source>
        <dbReference type="ARBA" id="ARBA00022741"/>
    </source>
</evidence>
<evidence type="ECO:0000256" key="4">
    <source>
        <dbReference type="ARBA" id="ARBA00022840"/>
    </source>
</evidence>
<dbReference type="Pfam" id="PF02222">
    <property type="entry name" value="ATP-grasp"/>
    <property type="match status" value="1"/>
</dbReference>
<feature type="binding site" evidence="5">
    <location>
        <position position="151"/>
    </location>
    <ligand>
        <name>ATP</name>
        <dbReference type="ChEBI" id="CHEBI:30616"/>
    </ligand>
</feature>
<comment type="subunit">
    <text evidence="5 6">Homodimer.</text>
</comment>
<feature type="binding site" evidence="5">
    <location>
        <position position="217"/>
    </location>
    <ligand>
        <name>ATP</name>
        <dbReference type="ChEBI" id="CHEBI:30616"/>
    </ligand>
</feature>
<dbReference type="InterPro" id="IPR040686">
    <property type="entry name" value="PurK_C"/>
</dbReference>
<keyword evidence="1 5" id="KW-0436">Ligase</keyword>
<accession>A0A0E4BQP4</accession>